<dbReference type="Gene3D" id="3.40.50.1820">
    <property type="entry name" value="alpha/beta hydrolase"/>
    <property type="match status" value="1"/>
</dbReference>
<dbReference type="EMBL" id="CP021109">
    <property type="protein sequence ID" value="ARP86722.1"/>
    <property type="molecule type" value="Genomic_DNA"/>
</dbReference>
<dbReference type="PANTHER" id="PTHR42776">
    <property type="entry name" value="SERINE PEPTIDASE S9 FAMILY MEMBER"/>
    <property type="match status" value="1"/>
</dbReference>
<dbReference type="RefSeq" id="WP_086072434.1">
    <property type="nucleotide sequence ID" value="NZ_CP021109.1"/>
</dbReference>
<dbReference type="SUPFAM" id="SSF53474">
    <property type="entry name" value="alpha/beta-Hydrolases"/>
    <property type="match status" value="1"/>
</dbReference>
<evidence type="ECO:0000256" key="1">
    <source>
        <dbReference type="ARBA" id="ARBA00022801"/>
    </source>
</evidence>
<comment type="function">
    <text evidence="6">This enzyme catalyzes the hydrolysis of the N-terminal peptide bond of an N-acetylated peptide to generate an N-acetylated amino acid and a peptide with a free N-terminus. It preferentially cleaves off Ac-Ala, Ac-Met and Ac-Ser. Also, involved in the degradation of oxidized and glycated proteins.</text>
</comment>
<keyword evidence="2" id="KW-0645">Protease</keyword>
<evidence type="ECO:0000256" key="4">
    <source>
        <dbReference type="ARBA" id="ARBA00032284"/>
    </source>
</evidence>
<evidence type="ECO:0000256" key="2">
    <source>
        <dbReference type="ARBA" id="ARBA00022825"/>
    </source>
</evidence>
<dbReference type="PANTHER" id="PTHR42776:SF27">
    <property type="entry name" value="DIPEPTIDYL PEPTIDASE FAMILY MEMBER 6"/>
    <property type="match status" value="1"/>
</dbReference>
<dbReference type="InterPro" id="IPR029058">
    <property type="entry name" value="AB_hydrolase_fold"/>
</dbReference>
<dbReference type="AlphaFoldDB" id="A0A1W6Z021"/>
<evidence type="ECO:0000256" key="5">
    <source>
        <dbReference type="ARBA" id="ARBA00032596"/>
    </source>
</evidence>
<sequence>MNTPFEPADIRLYQTITDLDASVTANAAACALQRIDAHADGTATRIWLVPLDGSPPWALTAGKADTQPRWSPDGKRLAFLSDRGEGPQVHLIQPNCGEAAALSRFPSGAGSFEWSPDGRKMAVCCTLTVDPEIRGDHSREQDLERPPDSPRVVWRLPYKMDGAGYTLDSEIHAFLLDVGDGSHEQLTQGSYQVNGACFSPDSKALAYTRTREGRLAHRTDLWLMQADGSDQRQATFDLASVAFPKWSPDGRHIVLSGALQDGDAQMRLWLYDVAKKSVAPLGDDSIEVVSGQSVHWGEDGRYVMAVLAIRGRQHVCRISVPDGKVTPLVTGDRQAGRMTFAGRHLLYVSQDAAAPNELWRAERDGGGERRLTDFNAWWRDRILPHAEVRRFRVPDGEGGREEIDGWLLRPAGADGPTPLLVDAHGGPASYVMLDYSMHAYWYVLVSRGWSVLALNPVGSSSYGRRFSSRLRQHWGKYDLDQHLAAVQVLRDEGSADDRLAITGKSYGGFLSAWAVCKQHAFRAAVVSAPVTSLENHFACSDSGYYADAYSMYGELAVKRDLMRELSPMDYVENIRTPTLILQGDSDDRCPRCQAEELFTGIMATTDTMAEMVLYPGGSHHFLESGKPSHRIDALTRLVGWVERWIDGQPQKDRD</sequence>
<gene>
    <name evidence="8" type="ORF">CAL13_11255</name>
</gene>
<keyword evidence="9" id="KW-1185">Reference proteome</keyword>
<dbReference type="Proteomes" id="UP000194139">
    <property type="component" value="Chromosome"/>
</dbReference>
<dbReference type="InterPro" id="IPR011659">
    <property type="entry name" value="WD40"/>
</dbReference>
<evidence type="ECO:0000313" key="8">
    <source>
        <dbReference type="EMBL" id="ARP86722.1"/>
    </source>
</evidence>
<evidence type="ECO:0000313" key="9">
    <source>
        <dbReference type="Proteomes" id="UP000194139"/>
    </source>
</evidence>
<reference evidence="8 9" key="1">
    <citation type="submission" date="2017-05" db="EMBL/GenBank/DDBJ databases">
        <title>Complete and WGS of Bordetella genogroups.</title>
        <authorList>
            <person name="Spilker T."/>
            <person name="LiPuma J."/>
        </authorList>
    </citation>
    <scope>NUCLEOTIDE SEQUENCE [LARGE SCALE GENOMIC DNA]</scope>
    <source>
        <strain evidence="8 9">AU17164</strain>
    </source>
</reference>
<dbReference type="Gene3D" id="2.120.10.30">
    <property type="entry name" value="TolB, C-terminal domain"/>
    <property type="match status" value="2"/>
</dbReference>
<keyword evidence="3" id="KW-0007">Acetylation</keyword>
<dbReference type="InterPro" id="IPR002471">
    <property type="entry name" value="Pept_S9_AS"/>
</dbReference>
<feature type="domain" description="Peptidase S9 prolyl oligopeptidase catalytic" evidence="7">
    <location>
        <begin position="440"/>
        <end position="646"/>
    </location>
</feature>
<dbReference type="InterPro" id="IPR011042">
    <property type="entry name" value="6-blade_b-propeller_TolB-like"/>
</dbReference>
<dbReference type="GO" id="GO:0006508">
    <property type="term" value="P:proteolysis"/>
    <property type="evidence" value="ECO:0007669"/>
    <property type="project" value="InterPro"/>
</dbReference>
<dbReference type="PROSITE" id="PS00708">
    <property type="entry name" value="PRO_ENDOPEP_SER"/>
    <property type="match status" value="1"/>
</dbReference>
<protein>
    <recommendedName>
        <fullName evidence="5">Acyl-peptide hydrolase</fullName>
    </recommendedName>
    <alternativeName>
        <fullName evidence="4">Acylaminoacyl-peptidase</fullName>
    </alternativeName>
</protein>
<organism evidence="8 9">
    <name type="scientific">Bordetella genomosp. 9</name>
    <dbReference type="NCBI Taxonomy" id="1416803"/>
    <lineage>
        <taxon>Bacteria</taxon>
        <taxon>Pseudomonadati</taxon>
        <taxon>Pseudomonadota</taxon>
        <taxon>Betaproteobacteria</taxon>
        <taxon>Burkholderiales</taxon>
        <taxon>Alcaligenaceae</taxon>
        <taxon>Bordetella</taxon>
    </lineage>
</organism>
<accession>A0A1W6Z021</accession>
<evidence type="ECO:0000256" key="6">
    <source>
        <dbReference type="ARBA" id="ARBA00045885"/>
    </source>
</evidence>
<evidence type="ECO:0000259" key="7">
    <source>
        <dbReference type="Pfam" id="PF00326"/>
    </source>
</evidence>
<name>A0A1W6Z021_9BORD</name>
<dbReference type="Pfam" id="PF07676">
    <property type="entry name" value="PD40"/>
    <property type="match status" value="2"/>
</dbReference>
<keyword evidence="1" id="KW-0378">Hydrolase</keyword>
<dbReference type="InterPro" id="IPR001375">
    <property type="entry name" value="Peptidase_S9_cat"/>
</dbReference>
<proteinExistence type="predicted"/>
<keyword evidence="2" id="KW-0720">Serine protease</keyword>
<dbReference type="GO" id="GO:0004252">
    <property type="term" value="F:serine-type endopeptidase activity"/>
    <property type="evidence" value="ECO:0007669"/>
    <property type="project" value="InterPro"/>
</dbReference>
<dbReference type="Pfam" id="PF00326">
    <property type="entry name" value="Peptidase_S9"/>
    <property type="match status" value="1"/>
</dbReference>
<dbReference type="SUPFAM" id="SSF82171">
    <property type="entry name" value="DPP6 N-terminal domain-like"/>
    <property type="match status" value="1"/>
</dbReference>
<evidence type="ECO:0000256" key="3">
    <source>
        <dbReference type="ARBA" id="ARBA00022990"/>
    </source>
</evidence>